<comment type="caution">
    <text evidence="5">The sequence shown here is derived from an EMBL/GenBank/DDBJ whole genome shotgun (WGS) entry which is preliminary data.</text>
</comment>
<proteinExistence type="predicted"/>
<dbReference type="Proteomes" id="UP001595453">
    <property type="component" value="Unassembled WGS sequence"/>
</dbReference>
<dbReference type="InterPro" id="IPR050706">
    <property type="entry name" value="Cyclic-di-GMP_PDE-like"/>
</dbReference>
<sequence>MAPEENDFLFADHEDDIQPAQELHGCWDVLVVDDDPEIHSVTKLALSGVTFWNRSLRFHDAFSGQQAIALLKENPSICVLLLDVVMETDDAGLQVVKRVRDELKNHFVRIILRTGQPGYAPEEHVIREYDINDYKTKTELTRSKLVTALMTAIRSYDQLVQLEAHNDSLASILDASKAILGHTDIRAYSAAVINQLAKILDTAPRGILCGMVSDEKRINVLGGSHEYEEYFGLGLEQLDNGRIIMQVQNCFDCLCHLRTEHEATFALRSKSRNAAIYLELECTPNAAQLQFAELFLTNVSVGLDNVRLFNKLRDVAYKDQLTKLPNRANFVEQIELFYQPNQNELVLVILDIAQFSDINNGLGQEVGNLLLQAVMERLRLECPEAQLLSRIGADVFALLLPRAPFDEGEFLDALMFPYAVGEHVLSVHFHIGVCEQQDFHRQGLETLKMAYIALNQAKIGKVSSGRYSPDLEEKMAWRLGIIRQLRQDFEHHKLEVWYQPQLCFKSLQVIGCEALLRWPSGNGNYISPAVFVPLAEDAGLIVDIGQWVLEQACLQQRQLASVGCDISVAVNVSVPQFKVPHYAERVKETLTRHQIPANKIELEVTESVVMDDIGGVVATLQELKEFGVEVAIDDFGTGFSSLSYLQKLPLARLKIDRAFIKDIPETDSGAIASLVIALGKSLGLKTIAEGVETEAQAAILKQLGCDEVQGFLYAKPMKADELLIFLQQHKACKV</sequence>
<dbReference type="SUPFAM" id="SSF55073">
    <property type="entry name" value="Nucleotide cyclase"/>
    <property type="match status" value="1"/>
</dbReference>
<organism evidence="5 6">
    <name type="scientific">Pseudoalteromonas fenneropenaei</name>
    <dbReference type="NCBI Taxonomy" id="1737459"/>
    <lineage>
        <taxon>Bacteria</taxon>
        <taxon>Pseudomonadati</taxon>
        <taxon>Pseudomonadota</taxon>
        <taxon>Gammaproteobacteria</taxon>
        <taxon>Alteromonadales</taxon>
        <taxon>Pseudoalteromonadaceae</taxon>
        <taxon>Pseudoalteromonas</taxon>
    </lineage>
</organism>
<accession>A0ABV7CLP1</accession>
<dbReference type="InterPro" id="IPR011006">
    <property type="entry name" value="CheY-like_superfamily"/>
</dbReference>
<dbReference type="SUPFAM" id="SSF141868">
    <property type="entry name" value="EAL domain-like"/>
    <property type="match status" value="1"/>
</dbReference>
<dbReference type="InterPro" id="IPR001789">
    <property type="entry name" value="Sig_transdc_resp-reg_receiver"/>
</dbReference>
<dbReference type="Gene3D" id="3.40.50.2300">
    <property type="match status" value="1"/>
</dbReference>
<dbReference type="Pfam" id="PF00990">
    <property type="entry name" value="GGDEF"/>
    <property type="match status" value="1"/>
</dbReference>
<dbReference type="PROSITE" id="PS50110">
    <property type="entry name" value="RESPONSE_REGULATORY"/>
    <property type="match status" value="1"/>
</dbReference>
<keyword evidence="6" id="KW-1185">Reference proteome</keyword>
<dbReference type="SUPFAM" id="SSF52172">
    <property type="entry name" value="CheY-like"/>
    <property type="match status" value="1"/>
</dbReference>
<dbReference type="RefSeq" id="WP_377125222.1">
    <property type="nucleotide sequence ID" value="NZ_JBHRSD010000023.1"/>
</dbReference>
<dbReference type="InterPro" id="IPR001633">
    <property type="entry name" value="EAL_dom"/>
</dbReference>
<dbReference type="NCBIfam" id="TIGR00254">
    <property type="entry name" value="GGDEF"/>
    <property type="match status" value="1"/>
</dbReference>
<dbReference type="SMART" id="SM00448">
    <property type="entry name" value="REC"/>
    <property type="match status" value="1"/>
</dbReference>
<dbReference type="CDD" id="cd01948">
    <property type="entry name" value="EAL"/>
    <property type="match status" value="1"/>
</dbReference>
<evidence type="ECO:0000259" key="2">
    <source>
        <dbReference type="PROSITE" id="PS50110"/>
    </source>
</evidence>
<dbReference type="SMART" id="SM00267">
    <property type="entry name" value="GGDEF"/>
    <property type="match status" value="1"/>
</dbReference>
<gene>
    <name evidence="5" type="ORF">ACFOEE_13715</name>
</gene>
<dbReference type="InterPro" id="IPR043128">
    <property type="entry name" value="Rev_trsase/Diguanyl_cyclase"/>
</dbReference>
<dbReference type="CDD" id="cd01949">
    <property type="entry name" value="GGDEF"/>
    <property type="match status" value="1"/>
</dbReference>
<feature type="domain" description="Response regulatory" evidence="2">
    <location>
        <begin position="28"/>
        <end position="152"/>
    </location>
</feature>
<dbReference type="PROSITE" id="PS50883">
    <property type="entry name" value="EAL"/>
    <property type="match status" value="1"/>
</dbReference>
<dbReference type="Gene3D" id="3.20.20.450">
    <property type="entry name" value="EAL domain"/>
    <property type="match status" value="1"/>
</dbReference>
<dbReference type="SMART" id="SM00052">
    <property type="entry name" value="EAL"/>
    <property type="match status" value="1"/>
</dbReference>
<dbReference type="InterPro" id="IPR035919">
    <property type="entry name" value="EAL_sf"/>
</dbReference>
<feature type="domain" description="EAL" evidence="3">
    <location>
        <begin position="478"/>
        <end position="730"/>
    </location>
</feature>
<dbReference type="PANTHER" id="PTHR33121">
    <property type="entry name" value="CYCLIC DI-GMP PHOSPHODIESTERASE PDEF"/>
    <property type="match status" value="1"/>
</dbReference>
<dbReference type="InterPro" id="IPR029787">
    <property type="entry name" value="Nucleotide_cyclase"/>
</dbReference>
<evidence type="ECO:0000313" key="5">
    <source>
        <dbReference type="EMBL" id="MFC3033580.1"/>
    </source>
</evidence>
<dbReference type="InterPro" id="IPR000160">
    <property type="entry name" value="GGDEF_dom"/>
</dbReference>
<dbReference type="PROSITE" id="PS50887">
    <property type="entry name" value="GGDEF"/>
    <property type="match status" value="1"/>
</dbReference>
<dbReference type="EMBL" id="JBHRSD010000023">
    <property type="protein sequence ID" value="MFC3033580.1"/>
    <property type="molecule type" value="Genomic_DNA"/>
</dbReference>
<evidence type="ECO:0000256" key="1">
    <source>
        <dbReference type="PROSITE-ProRule" id="PRU00169"/>
    </source>
</evidence>
<evidence type="ECO:0000313" key="6">
    <source>
        <dbReference type="Proteomes" id="UP001595453"/>
    </source>
</evidence>
<reference evidence="6" key="1">
    <citation type="journal article" date="2019" name="Int. J. Syst. Evol. Microbiol.">
        <title>The Global Catalogue of Microorganisms (GCM) 10K type strain sequencing project: providing services to taxonomists for standard genome sequencing and annotation.</title>
        <authorList>
            <consortium name="The Broad Institute Genomics Platform"/>
            <consortium name="The Broad Institute Genome Sequencing Center for Infectious Disease"/>
            <person name="Wu L."/>
            <person name="Ma J."/>
        </authorList>
    </citation>
    <scope>NUCLEOTIDE SEQUENCE [LARGE SCALE GENOMIC DNA]</scope>
    <source>
        <strain evidence="6">KCTC 42730</strain>
    </source>
</reference>
<dbReference type="PANTHER" id="PTHR33121:SF71">
    <property type="entry name" value="OXYGEN SENSOR PROTEIN DOSP"/>
    <property type="match status" value="1"/>
</dbReference>
<dbReference type="InterPro" id="IPR021800">
    <property type="entry name" value="DUF3369"/>
</dbReference>
<name>A0ABV7CLP1_9GAMM</name>
<dbReference type="Pfam" id="PF00563">
    <property type="entry name" value="EAL"/>
    <property type="match status" value="1"/>
</dbReference>
<dbReference type="Gene3D" id="3.30.70.270">
    <property type="match status" value="1"/>
</dbReference>
<feature type="modified residue" description="4-aspartylphosphate" evidence="1">
    <location>
        <position position="83"/>
    </location>
</feature>
<keyword evidence="1" id="KW-0597">Phosphoprotein</keyword>
<evidence type="ECO:0000259" key="3">
    <source>
        <dbReference type="PROSITE" id="PS50883"/>
    </source>
</evidence>
<protein>
    <submittedName>
        <fullName evidence="5">Bifunctional diguanylate cyclase/phosphodiesterase</fullName>
    </submittedName>
</protein>
<feature type="domain" description="GGDEF" evidence="4">
    <location>
        <begin position="343"/>
        <end position="469"/>
    </location>
</feature>
<evidence type="ECO:0000259" key="4">
    <source>
        <dbReference type="PROSITE" id="PS50887"/>
    </source>
</evidence>
<dbReference type="Pfam" id="PF11849">
    <property type="entry name" value="DUF3369"/>
    <property type="match status" value="1"/>
</dbReference>